<dbReference type="EMBL" id="QBIY01012687">
    <property type="protein sequence ID" value="RXN19008.1"/>
    <property type="molecule type" value="Genomic_DNA"/>
</dbReference>
<organism evidence="10 11">
    <name type="scientific">Labeo rohita</name>
    <name type="common">Indian major carp</name>
    <name type="synonym">Cyprinus rohita</name>
    <dbReference type="NCBI Taxonomy" id="84645"/>
    <lineage>
        <taxon>Eukaryota</taxon>
        <taxon>Metazoa</taxon>
        <taxon>Chordata</taxon>
        <taxon>Craniata</taxon>
        <taxon>Vertebrata</taxon>
        <taxon>Euteleostomi</taxon>
        <taxon>Actinopterygii</taxon>
        <taxon>Neopterygii</taxon>
        <taxon>Teleostei</taxon>
        <taxon>Ostariophysi</taxon>
        <taxon>Cypriniformes</taxon>
        <taxon>Cyprinidae</taxon>
        <taxon>Labeoninae</taxon>
        <taxon>Labeonini</taxon>
        <taxon>Labeo</taxon>
    </lineage>
</organism>
<evidence type="ECO:0000256" key="1">
    <source>
        <dbReference type="ARBA" id="ARBA00004123"/>
    </source>
</evidence>
<comment type="similarity">
    <text evidence="6">Belongs to the ARTD/PARP family.</text>
</comment>
<comment type="caution">
    <text evidence="10">The sequence shown here is derived from an EMBL/GenBank/DDBJ whole genome shotgun (WGS) entry which is preliminary data.</text>
</comment>
<protein>
    <recommendedName>
        <fullName evidence="7">Poly [ADP-ribose] polymerase</fullName>
        <shortName evidence="7">PARP</shortName>
        <ecNumber evidence="7">2.4.2.-</ecNumber>
    </recommendedName>
</protein>
<dbReference type="Gene3D" id="3.30.70.330">
    <property type="match status" value="1"/>
</dbReference>
<dbReference type="GO" id="GO:0003950">
    <property type="term" value="F:NAD+ poly-ADP-ribosyltransferase activity"/>
    <property type="evidence" value="ECO:0007669"/>
    <property type="project" value="UniProtKB-UniRule"/>
</dbReference>
<reference evidence="10 11" key="1">
    <citation type="submission" date="2018-03" db="EMBL/GenBank/DDBJ databases">
        <title>Draft genome sequence of Rohu Carp (Labeo rohita).</title>
        <authorList>
            <person name="Das P."/>
            <person name="Kushwaha B."/>
            <person name="Joshi C.G."/>
            <person name="Kumar D."/>
            <person name="Nagpure N.S."/>
            <person name="Sahoo L."/>
            <person name="Das S.P."/>
            <person name="Bit A."/>
            <person name="Patnaik S."/>
            <person name="Meher P.K."/>
            <person name="Jayasankar P."/>
            <person name="Koringa P.G."/>
            <person name="Patel N.V."/>
            <person name="Hinsu A.T."/>
            <person name="Kumar R."/>
            <person name="Pandey M."/>
            <person name="Agarwal S."/>
            <person name="Srivastava S."/>
            <person name="Singh M."/>
            <person name="Iquebal M.A."/>
            <person name="Jaiswal S."/>
            <person name="Angadi U.B."/>
            <person name="Kumar N."/>
            <person name="Raza M."/>
            <person name="Shah T.M."/>
            <person name="Rai A."/>
            <person name="Jena J.K."/>
        </authorList>
    </citation>
    <scope>NUCLEOTIDE SEQUENCE [LARGE SCALE GENOMIC DNA]</scope>
    <source>
        <strain evidence="10">DASCIFA01</strain>
        <tissue evidence="10">Testis</tissue>
    </source>
</reference>
<evidence type="ECO:0000313" key="10">
    <source>
        <dbReference type="EMBL" id="RXN19008.1"/>
    </source>
</evidence>
<dbReference type="InterPro" id="IPR037197">
    <property type="entry name" value="WWE_dom_sf"/>
</dbReference>
<dbReference type="Gene3D" id="3.90.228.10">
    <property type="match status" value="1"/>
</dbReference>
<dbReference type="PANTHER" id="PTHR14453">
    <property type="entry name" value="PARP/ZINC FINGER CCCH TYPE DOMAIN CONTAINING PROTEIN"/>
    <property type="match status" value="1"/>
</dbReference>
<evidence type="ECO:0000256" key="5">
    <source>
        <dbReference type="ARBA" id="ARBA00023242"/>
    </source>
</evidence>
<dbReference type="InterPro" id="IPR057051">
    <property type="entry name" value="PARP14_RPM_1"/>
</dbReference>
<dbReference type="AlphaFoldDB" id="A0A498MCX9"/>
<dbReference type="Proteomes" id="UP000290572">
    <property type="component" value="Unassembled WGS sequence"/>
</dbReference>
<dbReference type="SUPFAM" id="SSF52949">
    <property type="entry name" value="Macro domain-like"/>
    <property type="match status" value="1"/>
</dbReference>
<evidence type="ECO:0000313" key="11">
    <source>
        <dbReference type="Proteomes" id="UP000290572"/>
    </source>
</evidence>
<dbReference type="InterPro" id="IPR052056">
    <property type="entry name" value="Mono-ARTD/PARP"/>
</dbReference>
<evidence type="ECO:0000256" key="4">
    <source>
        <dbReference type="ARBA" id="ARBA00023027"/>
    </source>
</evidence>
<dbReference type="GO" id="GO:0005634">
    <property type="term" value="C:nucleus"/>
    <property type="evidence" value="ECO:0007669"/>
    <property type="project" value="UniProtKB-SubCell"/>
</dbReference>
<feature type="domain" description="PARP catalytic" evidence="9">
    <location>
        <begin position="1002"/>
        <end position="1195"/>
    </location>
</feature>
<dbReference type="GO" id="GO:0010629">
    <property type="term" value="P:negative regulation of gene expression"/>
    <property type="evidence" value="ECO:0007669"/>
    <property type="project" value="TreeGrafter"/>
</dbReference>
<evidence type="ECO:0000256" key="3">
    <source>
        <dbReference type="ARBA" id="ARBA00022679"/>
    </source>
</evidence>
<feature type="domain" description="WWE" evidence="8">
    <location>
        <begin position="919"/>
        <end position="993"/>
    </location>
</feature>
<dbReference type="InterPro" id="IPR004170">
    <property type="entry name" value="WWE_dom"/>
</dbReference>
<dbReference type="FunFam" id="3.90.228.10:FF:000008">
    <property type="entry name" value="Poly [ADP-ribose] polymerase"/>
    <property type="match status" value="1"/>
</dbReference>
<evidence type="ECO:0000256" key="6">
    <source>
        <dbReference type="ARBA" id="ARBA00024347"/>
    </source>
</evidence>
<dbReference type="InterPro" id="IPR012317">
    <property type="entry name" value="Poly(ADP-ribose)pol_cat_dom"/>
</dbReference>
<dbReference type="CDD" id="cd01439">
    <property type="entry name" value="TCCD_inducible_PARP_like"/>
    <property type="match status" value="1"/>
</dbReference>
<dbReference type="PROSITE" id="PS50918">
    <property type="entry name" value="WWE"/>
    <property type="match status" value="1"/>
</dbReference>
<evidence type="ECO:0000256" key="7">
    <source>
        <dbReference type="RuleBase" id="RU362114"/>
    </source>
</evidence>
<dbReference type="InterPro" id="IPR012677">
    <property type="entry name" value="Nucleotide-bd_a/b_plait_sf"/>
</dbReference>
<sequence>MENYQHAVFFEAGILSDAELGHIHKYFQIKRKSGGGDCKISKVDDNTYMITFTVKEAQEKVLERKDHVIKIEGQEIHISLRRENVAESSKQPKEFTNQKYASAKSVEKVFKLDHYLLRYISECKKANSHLNKVLSALSCTFEINIESEELVVVRDQAAEDVHLQKEWEFLVQNMFENLKSCYTIHFEVDRDKSAILKKNCVLQSENLKIYYEDFSCLTVVVGEKQEVEKNVKFLSGLQDKQQIQQECRISEKQFNLIKEHFELYIKTYLPALKITQEHAGVLLLKGPEKEVHEGEKELLKLAEGIKEKRIPSHHALMTFLESSGCIQYFQNRFQQSLRSPVILETSGSDLLLLSLSDGALEEAAAAVQRDVCLETVRLEDTHISSAFTKLKEDLSEATRQANCKCVKVELKYLDESGFKPKVQLVGYTTEVNTLKNIVLQYKRNHQNHHVSLTLPRPEMAEHFSEILAMAGVKKSSVVIKPTCSPSPCVHLTGPLCEVEDLKDSLKSFLQSHATKRFEVKGPGVQQFFQGEGAETLKFGRRSSAVLILPIDEEHKISKYTSYISLQSLPFTAPSQDVLDFMDSMDNEIHIKVVVGRLEQQQADVFVAPMIQTNMTSTLIGSSLLNKAGQQLQNNFNNAKGCHTLMPGEVLEVDATPALGCSKVLFIECAPKGNKLISEKALRSGLGQVFELSLFHSLTSDLDEIIMAVGGIKLHLVFGDITNETTDAIVNTTNFEDFQTAGVCKDILTMAGPQIQAQLTGGQGGLDPSVVAKSILEGIKNGIQGVNLQHLKNIRIILLKINVFLKFKAVALQIFGVGSLLTESRAAFLIIGHTSNDVSDACRELQWAYDSQCFTHTFFPDDIRRLTQDELDQLLYKVNSLNLQLDTSSSDRWVVKGLKDGVNEVVGLIQDALRRQSECKVREKEQALLFTQVTWCILGQWGVWQKLPKEVNHKLENADVKDGIVDAQGVKWTVDLQKMEARACDSRQVTTLKRLENISDFALPIYWDNMSQSEPLKVTDLDLSSAEYRNVKVNFKRTVTKTVLKIQRIQNINLRRLYEVRKKELENKNGSMGAGEKILYHGTSKESCTSIMKMNFNRSLAGQNATIYGQGTYFAVNASYSANPTYAVPAADGTQCMFVACVLTGYHTQGQMDMVMPPVRLAQDHYDSVVDNMQNPSMFVVFHDCQAYPDYLITFK</sequence>
<gene>
    <name evidence="10" type="ORF">ROHU_007489</name>
</gene>
<keyword evidence="5" id="KW-0539">Nucleus</keyword>
<evidence type="ECO:0000259" key="8">
    <source>
        <dbReference type="PROSITE" id="PS50918"/>
    </source>
</evidence>
<dbReference type="GO" id="GO:0070212">
    <property type="term" value="P:protein poly-ADP-ribosylation"/>
    <property type="evidence" value="ECO:0007669"/>
    <property type="project" value="TreeGrafter"/>
</dbReference>
<proteinExistence type="inferred from homology"/>
<keyword evidence="3 7" id="KW-0808">Transferase</keyword>
<dbReference type="Pfam" id="PF23222">
    <property type="entry name" value="RRM_PARP14_1"/>
    <property type="match status" value="1"/>
</dbReference>
<keyword evidence="2 7" id="KW-0328">Glycosyltransferase</keyword>
<dbReference type="GO" id="GO:1990404">
    <property type="term" value="F:NAD+-protein mono-ADP-ribosyltransferase activity"/>
    <property type="evidence" value="ECO:0007669"/>
    <property type="project" value="TreeGrafter"/>
</dbReference>
<evidence type="ECO:0000256" key="2">
    <source>
        <dbReference type="ARBA" id="ARBA00022676"/>
    </source>
</evidence>
<comment type="subcellular location">
    <subcellularLocation>
        <location evidence="1">Nucleus</location>
    </subcellularLocation>
</comment>
<dbReference type="InterPro" id="IPR043472">
    <property type="entry name" value="Macro_dom-like"/>
</dbReference>
<dbReference type="EC" id="2.4.2.-" evidence="7"/>
<dbReference type="STRING" id="84645.A0A498MCX9"/>
<accession>A0A498MCX9</accession>
<dbReference type="GO" id="GO:0003714">
    <property type="term" value="F:transcription corepressor activity"/>
    <property type="evidence" value="ECO:0007669"/>
    <property type="project" value="TreeGrafter"/>
</dbReference>
<keyword evidence="4 7" id="KW-0520">NAD</keyword>
<keyword evidence="11" id="KW-1185">Reference proteome</keyword>
<dbReference type="GO" id="GO:0005737">
    <property type="term" value="C:cytoplasm"/>
    <property type="evidence" value="ECO:0007669"/>
    <property type="project" value="TreeGrafter"/>
</dbReference>
<evidence type="ECO:0000259" key="9">
    <source>
        <dbReference type="PROSITE" id="PS51059"/>
    </source>
</evidence>
<name>A0A498MCX9_LABRO</name>
<dbReference type="Pfam" id="PF00644">
    <property type="entry name" value="PARP"/>
    <property type="match status" value="1"/>
</dbReference>
<dbReference type="PANTHER" id="PTHR14453:SF107">
    <property type="entry name" value="POLY [ADP-RIBOSE] POLYMERASE"/>
    <property type="match status" value="1"/>
</dbReference>
<dbReference type="SUPFAM" id="SSF56399">
    <property type="entry name" value="ADP-ribosylation"/>
    <property type="match status" value="1"/>
</dbReference>
<dbReference type="Gene3D" id="3.30.720.50">
    <property type="match status" value="1"/>
</dbReference>
<dbReference type="Gene3D" id="3.40.220.10">
    <property type="entry name" value="Leucine Aminopeptidase, subunit E, domain 1"/>
    <property type="match status" value="2"/>
</dbReference>
<dbReference type="PROSITE" id="PS51059">
    <property type="entry name" value="PARP_CATALYTIC"/>
    <property type="match status" value="1"/>
</dbReference>